<dbReference type="Gene3D" id="3.30.300.30">
    <property type="match status" value="1"/>
</dbReference>
<proteinExistence type="predicted"/>
<evidence type="ECO:0000313" key="4">
    <source>
        <dbReference type="Proteomes" id="UP000528964"/>
    </source>
</evidence>
<feature type="domain" description="AMP-binding enzyme C-terminal" evidence="2">
    <location>
        <begin position="406"/>
        <end position="481"/>
    </location>
</feature>
<keyword evidence="3" id="KW-0436">Ligase</keyword>
<feature type="domain" description="AMP-dependent synthetase/ligase" evidence="1">
    <location>
        <begin position="16"/>
        <end position="357"/>
    </location>
</feature>
<dbReference type="RefSeq" id="WP_183396064.1">
    <property type="nucleotide sequence ID" value="NZ_JACIDR010000005.1"/>
</dbReference>
<dbReference type="SUPFAM" id="SSF56801">
    <property type="entry name" value="Acetyl-CoA synthetase-like"/>
    <property type="match status" value="1"/>
</dbReference>
<dbReference type="EMBL" id="JACIDR010000005">
    <property type="protein sequence ID" value="MBB3974213.1"/>
    <property type="molecule type" value="Genomic_DNA"/>
</dbReference>
<dbReference type="PANTHER" id="PTHR43767">
    <property type="entry name" value="LONG-CHAIN-FATTY-ACID--COA LIGASE"/>
    <property type="match status" value="1"/>
</dbReference>
<protein>
    <submittedName>
        <fullName evidence="3">Acyl-CoA synthetase (AMP-forming)/AMP-acid ligase II</fullName>
    </submittedName>
</protein>
<dbReference type="AlphaFoldDB" id="A0A7W6CZY6"/>
<name>A0A7W6CZY6_9HYPH</name>
<dbReference type="Proteomes" id="UP000528964">
    <property type="component" value="Unassembled WGS sequence"/>
</dbReference>
<evidence type="ECO:0000259" key="2">
    <source>
        <dbReference type="Pfam" id="PF13193"/>
    </source>
</evidence>
<evidence type="ECO:0000313" key="3">
    <source>
        <dbReference type="EMBL" id="MBB3974213.1"/>
    </source>
</evidence>
<accession>A0A7W6CZY6</accession>
<evidence type="ECO:0000259" key="1">
    <source>
        <dbReference type="Pfam" id="PF00501"/>
    </source>
</evidence>
<dbReference type="InterPro" id="IPR000873">
    <property type="entry name" value="AMP-dep_synth/lig_dom"/>
</dbReference>
<dbReference type="GO" id="GO:0016878">
    <property type="term" value="F:acid-thiol ligase activity"/>
    <property type="evidence" value="ECO:0007669"/>
    <property type="project" value="UniProtKB-ARBA"/>
</dbReference>
<dbReference type="InterPro" id="IPR025110">
    <property type="entry name" value="AMP-bd_C"/>
</dbReference>
<reference evidence="3 4" key="1">
    <citation type="submission" date="2020-08" db="EMBL/GenBank/DDBJ databases">
        <title>Genomic Encyclopedia of Type Strains, Phase IV (KMG-IV): sequencing the most valuable type-strain genomes for metagenomic binning, comparative biology and taxonomic classification.</title>
        <authorList>
            <person name="Goeker M."/>
        </authorList>
    </citation>
    <scope>NUCLEOTIDE SEQUENCE [LARGE SCALE GENOMIC DNA]</scope>
    <source>
        <strain evidence="3 4">DSM 25481</strain>
    </source>
</reference>
<dbReference type="Pfam" id="PF00501">
    <property type="entry name" value="AMP-binding"/>
    <property type="match status" value="1"/>
</dbReference>
<gene>
    <name evidence="3" type="ORF">GGR24_002894</name>
</gene>
<keyword evidence="4" id="KW-1185">Reference proteome</keyword>
<dbReference type="InterPro" id="IPR045851">
    <property type="entry name" value="AMP-bd_C_sf"/>
</dbReference>
<dbReference type="InterPro" id="IPR050237">
    <property type="entry name" value="ATP-dep_AMP-bd_enzyme"/>
</dbReference>
<organism evidence="3 4">
    <name type="scientific">Hansschlegelia beijingensis</name>
    <dbReference type="NCBI Taxonomy" id="1133344"/>
    <lineage>
        <taxon>Bacteria</taxon>
        <taxon>Pseudomonadati</taxon>
        <taxon>Pseudomonadota</taxon>
        <taxon>Alphaproteobacteria</taxon>
        <taxon>Hyphomicrobiales</taxon>
        <taxon>Methylopilaceae</taxon>
        <taxon>Hansschlegelia</taxon>
    </lineage>
</organism>
<dbReference type="Pfam" id="PF13193">
    <property type="entry name" value="AMP-binding_C"/>
    <property type="match status" value="1"/>
</dbReference>
<sequence length="497" mass="53897">MNAPCNLGSIISNAPEPAKTAIIDFDGQNSREVSYGALDALADGVARALVARGFRKGQRVAILAANSSDHLAVHFGAMRAGLVSVPVNHRLPADTVHRILEDSGAVIVFCDAERRSAVPPGAATVVFDQDGGLESFIDRGPFTAVETAPDDPSTMLYTSGSTGRPKGVVLSHAGQRWVVDMRLAMQPVENERFLIAAPLYHLNALALAHLIFSGRSEMVLMPQFKVRSYIAAIERFRCTWLTSVPPMIAMMLEDREAVAKADFSSVRNLRMGSAPVSPSLHLRICEQFPQAKIVNAYGTTEGSPVVFAPHPGGKPTPPGSLGCRHPAVELRLIDETGAASDSGVLQMRSPGLMSGYHNRPDLSPFTTDGFYVTGDLFRRDADGFYYFLGRSDDMFVSGGENIFPGEVERTLEMHPDVVQSCVVPIDDPIKGQKPVAFVRLNNGSTIDADALKAFALERGPAYQHPRAIWFLEDFPLASTNKIDRAALMKRARELTQP</sequence>
<dbReference type="InterPro" id="IPR042099">
    <property type="entry name" value="ANL_N_sf"/>
</dbReference>
<dbReference type="PANTHER" id="PTHR43767:SF1">
    <property type="entry name" value="NONRIBOSOMAL PEPTIDE SYNTHASE PES1 (EUROFUNG)-RELATED"/>
    <property type="match status" value="1"/>
</dbReference>
<comment type="caution">
    <text evidence="3">The sequence shown here is derived from an EMBL/GenBank/DDBJ whole genome shotgun (WGS) entry which is preliminary data.</text>
</comment>
<dbReference type="InterPro" id="IPR020845">
    <property type="entry name" value="AMP-binding_CS"/>
</dbReference>
<dbReference type="Gene3D" id="3.40.50.12780">
    <property type="entry name" value="N-terminal domain of ligase-like"/>
    <property type="match status" value="1"/>
</dbReference>
<dbReference type="PROSITE" id="PS00455">
    <property type="entry name" value="AMP_BINDING"/>
    <property type="match status" value="1"/>
</dbReference>